<sequence length="430" mass="45036">MSRGYLFQNDDLSYTIDTRVMSAEVAVVGGIDKGLCCYVTGEATKQFGSETATIPKIGIASIDDSTTLPIFGVVIEDGTNGQVVSVVNNGIVVGAVDTSTWAVGDTLYLTEDGIIDNVPVAGVNGIIQVGTVLSVSAADGAIQLDIQHFTLSANFDDTLRSVIENTSSDADAIATFTAKNDVGRYASFGVTSSNFSLGGNSTFVFGQGFGAFDFINDGNTSFRWWGDSTDSHNFSVVQRMELTAAGFLSLLNGGVAVDRFLDEDDFASDSASALATQQSIKAFIRSQQAHGVMAQHAQSTTVTIVTQSTWTEIASGFTDGSGDGVVFQNSKELKVVKPGIYVLNWNISIQMAMGGSVAIVGGITLNGTINVLTTAHANIAAANDLVNISGTAVLTLVADDLIRLALINLTNTNNFVVEHAAITMSKVQDA</sequence>
<dbReference type="AlphaFoldDB" id="A0A0F9T9W2"/>
<accession>A0A0F9T9W2</accession>
<protein>
    <submittedName>
        <fullName evidence="1">Uncharacterized protein</fullName>
    </submittedName>
</protein>
<comment type="caution">
    <text evidence="1">The sequence shown here is derived from an EMBL/GenBank/DDBJ whole genome shotgun (WGS) entry which is preliminary data.</text>
</comment>
<gene>
    <name evidence="1" type="ORF">LCGC14_0418130</name>
</gene>
<reference evidence="1" key="1">
    <citation type="journal article" date="2015" name="Nature">
        <title>Complex archaea that bridge the gap between prokaryotes and eukaryotes.</title>
        <authorList>
            <person name="Spang A."/>
            <person name="Saw J.H."/>
            <person name="Jorgensen S.L."/>
            <person name="Zaremba-Niedzwiedzka K."/>
            <person name="Martijn J."/>
            <person name="Lind A.E."/>
            <person name="van Eijk R."/>
            <person name="Schleper C."/>
            <person name="Guy L."/>
            <person name="Ettema T.J."/>
        </authorList>
    </citation>
    <scope>NUCLEOTIDE SEQUENCE</scope>
</reference>
<evidence type="ECO:0000313" key="1">
    <source>
        <dbReference type="EMBL" id="KKN71747.1"/>
    </source>
</evidence>
<proteinExistence type="predicted"/>
<organism evidence="1">
    <name type="scientific">marine sediment metagenome</name>
    <dbReference type="NCBI Taxonomy" id="412755"/>
    <lineage>
        <taxon>unclassified sequences</taxon>
        <taxon>metagenomes</taxon>
        <taxon>ecological metagenomes</taxon>
    </lineage>
</organism>
<name>A0A0F9T9W2_9ZZZZ</name>
<dbReference type="EMBL" id="LAZR01000377">
    <property type="protein sequence ID" value="KKN71747.1"/>
    <property type="molecule type" value="Genomic_DNA"/>
</dbReference>